<comment type="caution">
    <text evidence="7">The sequence shown here is derived from an EMBL/GenBank/DDBJ whole genome shotgun (WGS) entry which is preliminary data.</text>
</comment>
<dbReference type="GO" id="GO:0005783">
    <property type="term" value="C:endoplasmic reticulum"/>
    <property type="evidence" value="ECO:0007669"/>
    <property type="project" value="UniProtKB-SubCell"/>
</dbReference>
<dbReference type="Gene3D" id="3.40.50.1820">
    <property type="entry name" value="alpha/beta hydrolase"/>
    <property type="match status" value="1"/>
</dbReference>
<comment type="subcellular location">
    <subcellularLocation>
        <location evidence="2">Endoplasmic reticulum</location>
    </subcellularLocation>
    <subcellularLocation>
        <location evidence="3">Membrane</location>
    </subcellularLocation>
    <subcellularLocation>
        <location evidence="1">Mitochondrion</location>
    </subcellularLocation>
</comment>
<evidence type="ECO:0000256" key="3">
    <source>
        <dbReference type="ARBA" id="ARBA00004370"/>
    </source>
</evidence>
<evidence type="ECO:0000256" key="6">
    <source>
        <dbReference type="ARBA" id="ARBA00023136"/>
    </source>
</evidence>
<dbReference type="SUPFAM" id="SSF53474">
    <property type="entry name" value="alpha/beta-Hydrolases"/>
    <property type="match status" value="1"/>
</dbReference>
<evidence type="ECO:0000256" key="2">
    <source>
        <dbReference type="ARBA" id="ARBA00004240"/>
    </source>
</evidence>
<protein>
    <recommendedName>
        <fullName evidence="9">DUF676 domain-containing protein</fullName>
    </recommendedName>
</protein>
<reference evidence="7" key="1">
    <citation type="submission" date="2018-03" db="EMBL/GenBank/DDBJ databases">
        <authorList>
            <person name="Guldener U."/>
        </authorList>
    </citation>
    <scope>NUCLEOTIDE SEQUENCE</scope>
</reference>
<evidence type="ECO:0000313" key="7">
    <source>
        <dbReference type="EMBL" id="SPJ81608.1"/>
    </source>
</evidence>
<dbReference type="InterPro" id="IPR029058">
    <property type="entry name" value="AB_hydrolase_fold"/>
</dbReference>
<accession>A0AAE8MDR1</accession>
<keyword evidence="4" id="KW-0256">Endoplasmic reticulum</keyword>
<gene>
    <name evidence="7" type="ORF">FTOL_09013</name>
</gene>
<keyword evidence="6" id="KW-0472">Membrane</keyword>
<sequence length="587" mass="66614">MDLAVLVAAVVGIVAVRFVIVAAVRFGSRHLATRVQLLDQYLFYSRHTNGAQVLDERFEMAVQYTPETPTIDIVFIHGIEETRDTAWMVEVDKGLRVNWVRDELPARFPTARFMTYNYDAALRSSEYLSRRTLLNEADQLLRCLLNLRTDHHRPIIFVARSLGGLLLKSALVSSYSSQNSAQNEDWHTIHAAIVGIVFLDTPHSGSPSRIADSIWAVVQPLLSVEQAKRSTWRPDEFHHRTRSLVYAMERFKPIAAGLPIQLIYQAKGVIKPSDDPSSKIVNDENDALRVISDTIEYFETNSSSILARRQSLRQSKETPHTVPSQSIRDFAVGNNLPPIAESMSSQRIPWSDEPHLGSSDLNKRDSRFDSIYFASARLWPIALWRNNSDHNGTNRALGYAYKCLAGGTERPYDSVFWIQANNVTSFGMSFLDVYRKIIEHYSPILGEHEVARVLGVEDITHMRDEEVISNLEILTYVVEAVAQWLGQPQNNRWLLILDDIPGHLTTLSRLPSSTQRPASLIWERYYRALIPLGYLPGSHWNIICTIQDRPAGVDGMVPYTVSPYFPLEEPDLQSRTSSLHPLLVSYY</sequence>
<evidence type="ECO:0000256" key="4">
    <source>
        <dbReference type="ARBA" id="ARBA00022824"/>
    </source>
</evidence>
<dbReference type="InterPro" id="IPR052374">
    <property type="entry name" value="SERAC1"/>
</dbReference>
<evidence type="ECO:0000256" key="1">
    <source>
        <dbReference type="ARBA" id="ARBA00004173"/>
    </source>
</evidence>
<dbReference type="GO" id="GO:0016020">
    <property type="term" value="C:membrane"/>
    <property type="evidence" value="ECO:0007669"/>
    <property type="project" value="UniProtKB-SubCell"/>
</dbReference>
<proteinExistence type="predicted"/>
<evidence type="ECO:0000256" key="5">
    <source>
        <dbReference type="ARBA" id="ARBA00023128"/>
    </source>
</evidence>
<dbReference type="AlphaFoldDB" id="A0AAE8MDR1"/>
<evidence type="ECO:0000313" key="8">
    <source>
        <dbReference type="Proteomes" id="UP001187734"/>
    </source>
</evidence>
<organism evidence="7 8">
    <name type="scientific">Fusarium torulosum</name>
    <dbReference type="NCBI Taxonomy" id="33205"/>
    <lineage>
        <taxon>Eukaryota</taxon>
        <taxon>Fungi</taxon>
        <taxon>Dikarya</taxon>
        <taxon>Ascomycota</taxon>
        <taxon>Pezizomycotina</taxon>
        <taxon>Sordariomycetes</taxon>
        <taxon>Hypocreomycetidae</taxon>
        <taxon>Hypocreales</taxon>
        <taxon>Nectriaceae</taxon>
        <taxon>Fusarium</taxon>
    </lineage>
</organism>
<dbReference type="Proteomes" id="UP001187734">
    <property type="component" value="Unassembled WGS sequence"/>
</dbReference>
<dbReference type="PANTHER" id="PTHR48182:SF2">
    <property type="entry name" value="PROTEIN SERAC1"/>
    <property type="match status" value="1"/>
</dbReference>
<dbReference type="EMBL" id="ONZP01000324">
    <property type="protein sequence ID" value="SPJ81608.1"/>
    <property type="molecule type" value="Genomic_DNA"/>
</dbReference>
<dbReference type="PANTHER" id="PTHR48182">
    <property type="entry name" value="PROTEIN SERAC1"/>
    <property type="match status" value="1"/>
</dbReference>
<dbReference type="GO" id="GO:0005739">
    <property type="term" value="C:mitochondrion"/>
    <property type="evidence" value="ECO:0007669"/>
    <property type="project" value="UniProtKB-SubCell"/>
</dbReference>
<keyword evidence="8" id="KW-1185">Reference proteome</keyword>
<evidence type="ECO:0008006" key="9">
    <source>
        <dbReference type="Google" id="ProtNLM"/>
    </source>
</evidence>
<name>A0AAE8MDR1_9HYPO</name>
<keyword evidence="5" id="KW-0496">Mitochondrion</keyword>